<evidence type="ECO:0000313" key="3">
    <source>
        <dbReference type="EMBL" id="NNA95994.1"/>
    </source>
</evidence>
<evidence type="ECO:0000313" key="4">
    <source>
        <dbReference type="Proteomes" id="UP000542111"/>
    </source>
</evidence>
<sequence>MVSLDQLAFQPNLSGPLLPESRRDPGQYEHLWQKHGRDMEPYSAAEQRIFNSGRFNRLTLDADSPAEEALKAKMGRNDLRMQLGVSSKNPPTPFVDISRAPFQRPFPVTGDPYRG</sequence>
<evidence type="ECO:0000256" key="1">
    <source>
        <dbReference type="SAM" id="MobiDB-lite"/>
    </source>
</evidence>
<gene>
    <name evidence="2" type="ORF">GIW56_03730</name>
    <name evidence="3" type="ORF">HBO33_12525</name>
</gene>
<comment type="caution">
    <text evidence="3">The sequence shown here is derived from an EMBL/GenBank/DDBJ whole genome shotgun (WGS) entry which is preliminary data.</text>
</comment>
<protein>
    <submittedName>
        <fullName evidence="3">Uncharacterized protein</fullName>
    </submittedName>
</protein>
<keyword evidence="5" id="KW-1185">Reference proteome</keyword>
<evidence type="ECO:0000313" key="5">
    <source>
        <dbReference type="Proteomes" id="UP000814003"/>
    </source>
</evidence>
<proteinExistence type="predicted"/>
<feature type="region of interest" description="Disordered" evidence="1">
    <location>
        <begin position="1"/>
        <end position="31"/>
    </location>
</feature>
<dbReference type="Proteomes" id="UP000542111">
    <property type="component" value="Unassembled WGS sequence"/>
</dbReference>
<name>A0A7Y1MPP6_9PSED</name>
<reference evidence="2 5" key="1">
    <citation type="submission" date="2019-11" db="EMBL/GenBank/DDBJ databases">
        <title>Epiphytic Pseudomonas syringae from cherry orchards.</title>
        <authorList>
            <person name="Hulin M.T."/>
        </authorList>
    </citation>
    <scope>NUCLEOTIDE SEQUENCE [LARGE SCALE GENOMIC DNA]</scope>
    <source>
        <strain evidence="2 5">PA-6-5B</strain>
    </source>
</reference>
<dbReference type="OrthoDB" id="9984257at2"/>
<dbReference type="AlphaFoldDB" id="A0A7Y1MPP6"/>
<dbReference type="Proteomes" id="UP000814003">
    <property type="component" value="Unassembled WGS sequence"/>
</dbReference>
<reference evidence="3 4" key="2">
    <citation type="journal article" date="2020" name="Front. Microbiol.">
        <title>Genetic Organization of the aprX-lipA2 Operon Affects the Proteolytic Potential of Pseudomonas Species in Milk.</title>
        <authorList>
            <person name="Maier C."/>
            <person name="Huptas C."/>
            <person name="von Neubeck M."/>
            <person name="Scherer S."/>
            <person name="Wenning M."/>
            <person name="Lucking G."/>
        </authorList>
    </citation>
    <scope>NUCLEOTIDE SEQUENCE [LARGE SCALE GENOMIC DNA]</scope>
    <source>
        <strain evidence="3 4">G4779</strain>
    </source>
</reference>
<dbReference type="RefSeq" id="WP_076962833.1">
    <property type="nucleotide sequence ID" value="NZ_CBCRYT010000008.1"/>
</dbReference>
<organism evidence="3 4">
    <name type="scientific">Pseudomonas gessardii</name>
    <dbReference type="NCBI Taxonomy" id="78544"/>
    <lineage>
        <taxon>Bacteria</taxon>
        <taxon>Pseudomonadati</taxon>
        <taxon>Pseudomonadota</taxon>
        <taxon>Gammaproteobacteria</taxon>
        <taxon>Pseudomonadales</taxon>
        <taxon>Pseudomonadaceae</taxon>
        <taxon>Pseudomonas</taxon>
    </lineage>
</organism>
<feature type="compositionally biased region" description="Basic and acidic residues" evidence="1">
    <location>
        <begin position="20"/>
        <end position="31"/>
    </location>
</feature>
<dbReference type="GeneID" id="70101641"/>
<feature type="region of interest" description="Disordered" evidence="1">
    <location>
        <begin position="83"/>
        <end position="115"/>
    </location>
</feature>
<dbReference type="EMBL" id="JAAQYP010000016">
    <property type="protein sequence ID" value="NNA95994.1"/>
    <property type="molecule type" value="Genomic_DNA"/>
</dbReference>
<evidence type="ECO:0000313" key="2">
    <source>
        <dbReference type="EMBL" id="MCF5105939.1"/>
    </source>
</evidence>
<dbReference type="EMBL" id="WKED01000004">
    <property type="protein sequence ID" value="MCF5105939.1"/>
    <property type="molecule type" value="Genomic_DNA"/>
</dbReference>
<accession>A0A7Y1MPP6</accession>